<organism evidence="2 3">
    <name type="scientific">Vibrio plantisponsor</name>
    <dbReference type="NCBI Taxonomy" id="664643"/>
    <lineage>
        <taxon>Bacteria</taxon>
        <taxon>Pseudomonadati</taxon>
        <taxon>Pseudomonadota</taxon>
        <taxon>Gammaproteobacteria</taxon>
        <taxon>Vibrionales</taxon>
        <taxon>Vibrionaceae</taxon>
        <taxon>Vibrio</taxon>
    </lineage>
</organism>
<proteinExistence type="predicted"/>
<comment type="caution">
    <text evidence="2">The sequence shown here is derived from an EMBL/GenBank/DDBJ whole genome shotgun (WGS) entry which is preliminary data.</text>
</comment>
<feature type="chain" id="PRO_5046749398" evidence="1">
    <location>
        <begin position="23"/>
        <end position="90"/>
    </location>
</feature>
<dbReference type="Proteomes" id="UP001272325">
    <property type="component" value="Unassembled WGS sequence"/>
</dbReference>
<evidence type="ECO:0000256" key="1">
    <source>
        <dbReference type="SAM" id="SignalP"/>
    </source>
</evidence>
<dbReference type="PROSITE" id="PS51257">
    <property type="entry name" value="PROKAR_LIPOPROTEIN"/>
    <property type="match status" value="1"/>
</dbReference>
<feature type="signal peptide" evidence="1">
    <location>
        <begin position="1"/>
        <end position="22"/>
    </location>
</feature>
<dbReference type="InterPro" id="IPR011990">
    <property type="entry name" value="TPR-like_helical_dom_sf"/>
</dbReference>
<dbReference type="SUPFAM" id="SSF48452">
    <property type="entry name" value="TPR-like"/>
    <property type="match status" value="1"/>
</dbReference>
<dbReference type="RefSeq" id="WP_171136808.1">
    <property type="nucleotide sequence ID" value="NZ_AP024894.1"/>
</dbReference>
<dbReference type="EMBL" id="JAWRCN010000002">
    <property type="protein sequence ID" value="MDW6019935.1"/>
    <property type="molecule type" value="Genomic_DNA"/>
</dbReference>
<sequence>MKKLILVLATTLLVACSSQVQQGSISLAYSNFEDRDYEDTLKYINQAEKVRNTTPEMHAELTYLKALTYQKMGRYDEEEALYRYLVEQHL</sequence>
<gene>
    <name evidence="2" type="ORF">SBW85_19710</name>
</gene>
<keyword evidence="1" id="KW-0732">Signal</keyword>
<protein>
    <submittedName>
        <fullName evidence="2">Tetratricopeptide repeat protein</fullName>
    </submittedName>
</protein>
<evidence type="ECO:0000313" key="2">
    <source>
        <dbReference type="EMBL" id="MDW6019935.1"/>
    </source>
</evidence>
<evidence type="ECO:0000313" key="3">
    <source>
        <dbReference type="Proteomes" id="UP001272325"/>
    </source>
</evidence>
<name>A0ABU4IR58_9VIBR</name>
<reference evidence="2 3" key="1">
    <citation type="submission" date="2023-11" db="EMBL/GenBank/DDBJ databases">
        <title>Plant-associative lifestyle of Vibrio porteresiae and its evolutionary dynamics.</title>
        <authorList>
            <person name="Rameshkumar N."/>
            <person name="Kirti K."/>
        </authorList>
    </citation>
    <scope>NUCLEOTIDE SEQUENCE [LARGE SCALE GENOMIC DNA]</scope>
    <source>
        <strain evidence="2 3">MSSRF60</strain>
    </source>
</reference>
<dbReference type="Gene3D" id="1.25.40.10">
    <property type="entry name" value="Tetratricopeptide repeat domain"/>
    <property type="match status" value="1"/>
</dbReference>
<keyword evidence="3" id="KW-1185">Reference proteome</keyword>
<accession>A0ABU4IR58</accession>